<feature type="domain" description="HTH tetR-type" evidence="5">
    <location>
        <begin position="51"/>
        <end position="111"/>
    </location>
</feature>
<dbReference type="STRING" id="126673.AWC01_10040"/>
<evidence type="ECO:0000256" key="3">
    <source>
        <dbReference type="ARBA" id="ARBA00023163"/>
    </source>
</evidence>
<evidence type="ECO:0000256" key="4">
    <source>
        <dbReference type="PROSITE-ProRule" id="PRU00335"/>
    </source>
</evidence>
<dbReference type="PROSITE" id="PS50977">
    <property type="entry name" value="HTH_TETR_2"/>
    <property type="match status" value="1"/>
</dbReference>
<keyword evidence="2 4" id="KW-0238">DNA-binding</keyword>
<evidence type="ECO:0000313" key="6">
    <source>
        <dbReference type="EMBL" id="ORV40899.1"/>
    </source>
</evidence>
<keyword evidence="7" id="KW-1185">Reference proteome</keyword>
<dbReference type="SUPFAM" id="SSF46689">
    <property type="entry name" value="Homeodomain-like"/>
    <property type="match status" value="1"/>
</dbReference>
<dbReference type="AlphaFoldDB" id="A0A1X1T8R8"/>
<comment type="caution">
    <text evidence="6">The sequence shown here is derived from an EMBL/GenBank/DDBJ whole genome shotgun (WGS) entry which is preliminary data.</text>
</comment>
<dbReference type="Pfam" id="PF00440">
    <property type="entry name" value="TetR_N"/>
    <property type="match status" value="1"/>
</dbReference>
<keyword evidence="3" id="KW-0804">Transcription</keyword>
<proteinExistence type="predicted"/>
<reference evidence="6 7" key="1">
    <citation type="submission" date="2016-01" db="EMBL/GenBank/DDBJ databases">
        <title>The new phylogeny of the genus Mycobacterium.</title>
        <authorList>
            <person name="Tarcisio F."/>
            <person name="Conor M."/>
            <person name="Antonella G."/>
            <person name="Elisabetta G."/>
            <person name="Giulia F.S."/>
            <person name="Sara T."/>
            <person name="Anna F."/>
            <person name="Clotilde B."/>
            <person name="Roberto B."/>
            <person name="Veronica D.S."/>
            <person name="Fabio R."/>
            <person name="Monica P."/>
            <person name="Olivier J."/>
            <person name="Enrico T."/>
            <person name="Nicola S."/>
        </authorList>
    </citation>
    <scope>NUCLEOTIDE SEQUENCE [LARGE SCALE GENOMIC DNA]</scope>
    <source>
        <strain evidence="6 7">DSM 44339</strain>
    </source>
</reference>
<name>A0A1X1T8R8_9MYCO</name>
<evidence type="ECO:0000256" key="1">
    <source>
        <dbReference type="ARBA" id="ARBA00023015"/>
    </source>
</evidence>
<sequence length="244" mass="27342">MRRVAAKVWWHKTPLKAHATSLVWRSEVCQDGTMRVTTGRWGGRTRAERRAERRQQLINAAVDIWSESGWAAVTMRGVCSTTGLNDRYFYEEFATRDELIVAAWDRVRDQMLGEVSAVFADRADQDPVETIRAAIAIVVDRIAEDPGTARILLTQHVGSSALQDRRAVALQAATQLVVEAARPHLKPDADETELRMDTFVAVGGFVELMMAWDADLLDIGPVDIINHTSRLAETLAQRHIRKAE</sequence>
<accession>A0A1X1T8R8</accession>
<dbReference type="PANTHER" id="PTHR47506">
    <property type="entry name" value="TRANSCRIPTIONAL REGULATORY PROTEIN"/>
    <property type="match status" value="1"/>
</dbReference>
<organism evidence="6 7">
    <name type="scientific">Mycolicibacterium doricum</name>
    <dbReference type="NCBI Taxonomy" id="126673"/>
    <lineage>
        <taxon>Bacteria</taxon>
        <taxon>Bacillati</taxon>
        <taxon>Actinomycetota</taxon>
        <taxon>Actinomycetes</taxon>
        <taxon>Mycobacteriales</taxon>
        <taxon>Mycobacteriaceae</taxon>
        <taxon>Mycolicibacterium</taxon>
    </lineage>
</organism>
<protein>
    <submittedName>
        <fullName evidence="6">TetR family transcriptional regulator</fullName>
    </submittedName>
</protein>
<evidence type="ECO:0000259" key="5">
    <source>
        <dbReference type="PROSITE" id="PS50977"/>
    </source>
</evidence>
<dbReference type="PANTHER" id="PTHR47506:SF6">
    <property type="entry name" value="HTH-TYPE TRANSCRIPTIONAL REPRESSOR NEMR"/>
    <property type="match status" value="1"/>
</dbReference>
<dbReference type="Gene3D" id="1.10.357.10">
    <property type="entry name" value="Tetracycline Repressor, domain 2"/>
    <property type="match status" value="1"/>
</dbReference>
<dbReference type="GO" id="GO:0003677">
    <property type="term" value="F:DNA binding"/>
    <property type="evidence" value="ECO:0007669"/>
    <property type="project" value="UniProtKB-UniRule"/>
</dbReference>
<keyword evidence="1" id="KW-0805">Transcription regulation</keyword>
<dbReference type="Proteomes" id="UP000193564">
    <property type="component" value="Unassembled WGS sequence"/>
</dbReference>
<gene>
    <name evidence="6" type="ORF">AWC01_10040</name>
</gene>
<evidence type="ECO:0000256" key="2">
    <source>
        <dbReference type="ARBA" id="ARBA00023125"/>
    </source>
</evidence>
<dbReference type="InterPro" id="IPR009057">
    <property type="entry name" value="Homeodomain-like_sf"/>
</dbReference>
<feature type="DNA-binding region" description="H-T-H motif" evidence="4">
    <location>
        <begin position="74"/>
        <end position="93"/>
    </location>
</feature>
<dbReference type="EMBL" id="LQOS01000028">
    <property type="protein sequence ID" value="ORV40899.1"/>
    <property type="molecule type" value="Genomic_DNA"/>
</dbReference>
<evidence type="ECO:0000313" key="7">
    <source>
        <dbReference type="Proteomes" id="UP000193564"/>
    </source>
</evidence>
<dbReference type="InterPro" id="IPR001647">
    <property type="entry name" value="HTH_TetR"/>
</dbReference>